<dbReference type="SUPFAM" id="SSF103473">
    <property type="entry name" value="MFS general substrate transporter"/>
    <property type="match status" value="1"/>
</dbReference>
<proteinExistence type="predicted"/>
<keyword evidence="5 6" id="KW-0472">Membrane</keyword>
<evidence type="ECO:0000256" key="5">
    <source>
        <dbReference type="ARBA" id="ARBA00023136"/>
    </source>
</evidence>
<feature type="transmembrane region" description="Helical" evidence="6">
    <location>
        <begin position="296"/>
        <end position="317"/>
    </location>
</feature>
<comment type="caution">
    <text evidence="8">The sequence shown here is derived from an EMBL/GenBank/DDBJ whole genome shotgun (WGS) entry which is preliminary data.</text>
</comment>
<feature type="transmembrane region" description="Helical" evidence="6">
    <location>
        <begin position="65"/>
        <end position="82"/>
    </location>
</feature>
<gene>
    <name evidence="8" type="ORF">GCM10011529_15020</name>
</gene>
<keyword evidence="9" id="KW-1185">Reference proteome</keyword>
<keyword evidence="4 6" id="KW-1133">Transmembrane helix</keyword>
<feature type="transmembrane region" description="Helical" evidence="6">
    <location>
        <begin position="438"/>
        <end position="457"/>
    </location>
</feature>
<feature type="transmembrane region" description="Helical" evidence="6">
    <location>
        <begin position="206"/>
        <end position="226"/>
    </location>
</feature>
<feature type="transmembrane region" description="Helical" evidence="6">
    <location>
        <begin position="403"/>
        <end position="426"/>
    </location>
</feature>
<dbReference type="PROSITE" id="PS50850">
    <property type="entry name" value="MFS"/>
    <property type="match status" value="1"/>
</dbReference>
<dbReference type="PANTHER" id="PTHR23519">
    <property type="entry name" value="AUTOPHAGY-RELATED PROTEIN 22"/>
    <property type="match status" value="1"/>
</dbReference>
<organism evidence="8 9">
    <name type="scientific">Sandarakinorhabdus glacialis</name>
    <dbReference type="NCBI Taxonomy" id="1614636"/>
    <lineage>
        <taxon>Bacteria</taxon>
        <taxon>Pseudomonadati</taxon>
        <taxon>Pseudomonadota</taxon>
        <taxon>Alphaproteobacteria</taxon>
        <taxon>Sphingomonadales</taxon>
        <taxon>Sphingosinicellaceae</taxon>
        <taxon>Sandarakinorhabdus</taxon>
    </lineage>
</organism>
<feature type="domain" description="Major facilitator superfamily (MFS) profile" evidence="7">
    <location>
        <begin position="261"/>
        <end position="467"/>
    </location>
</feature>
<feature type="transmembrane region" description="Helical" evidence="6">
    <location>
        <begin position="329"/>
        <end position="351"/>
    </location>
</feature>
<dbReference type="GO" id="GO:0022857">
    <property type="term" value="F:transmembrane transporter activity"/>
    <property type="evidence" value="ECO:0007669"/>
    <property type="project" value="InterPro"/>
</dbReference>
<evidence type="ECO:0000256" key="6">
    <source>
        <dbReference type="SAM" id="Phobius"/>
    </source>
</evidence>
<dbReference type="Pfam" id="PF11700">
    <property type="entry name" value="ATG22"/>
    <property type="match status" value="1"/>
</dbReference>
<feature type="transmembrane region" description="Helical" evidence="6">
    <location>
        <begin position="154"/>
        <end position="179"/>
    </location>
</feature>
<feature type="transmembrane region" description="Helical" evidence="6">
    <location>
        <begin position="89"/>
        <end position="108"/>
    </location>
</feature>
<dbReference type="InterPro" id="IPR024671">
    <property type="entry name" value="Atg22-like"/>
</dbReference>
<protein>
    <submittedName>
        <fullName evidence="8">MFS transporter</fullName>
    </submittedName>
</protein>
<dbReference type="Gene3D" id="1.20.1250.20">
    <property type="entry name" value="MFS general substrate transporter like domains"/>
    <property type="match status" value="1"/>
</dbReference>
<evidence type="ECO:0000313" key="9">
    <source>
        <dbReference type="Proteomes" id="UP000635071"/>
    </source>
</evidence>
<dbReference type="AlphaFoldDB" id="A0A917E723"/>
<evidence type="ECO:0000256" key="4">
    <source>
        <dbReference type="ARBA" id="ARBA00022989"/>
    </source>
</evidence>
<feature type="transmembrane region" description="Helical" evidence="6">
    <location>
        <begin position="114"/>
        <end position="133"/>
    </location>
</feature>
<keyword evidence="3 6" id="KW-0812">Transmembrane</keyword>
<sequence length="467" mass="49064">MIETPHGVAVARPSTRAANAWALAQATRDPFVIMISIYIFAPFYVTRVIGDPVLGQTLVASANKWGGWFVMLSAPLLGAMIDRLGPRKPWLAGVVTMMVLLTAALWFTPVGGGGLPPGAVLVILAAMTALFAYHEMLHNALLLPAAGMEGAGRASGLALAGGNAVSVLMLVGVLFAFALPGKVDWSWLPAVPMLGLNAALGEPDRIPALIVAVVMGLGAIPLFRLVPDMARTVLSVPQALRAGAGDLARLVREARGHRNPLVFLLARMIYTDGLTAILVFGGLYAAGRMQWATLEMLGYGIILSLAAVVGGLLAGWLDDRIGPKLALKLELSVLMVMQTMTLGMAHDRILFRPWAGTPFWDGPMFTTLPEVVFLSIGCVLAVCVCAAYASSRTMLTRVAPPEKMGVFFGLYVLSGSATMWLGPLLIEAATRAGGTQAWGMAPVVGMLAVGLVVLMFVKGGGRLEAGG</sequence>
<accession>A0A917E723</accession>
<reference evidence="8" key="2">
    <citation type="submission" date="2020-09" db="EMBL/GenBank/DDBJ databases">
        <authorList>
            <person name="Sun Q."/>
            <person name="Zhou Y."/>
        </authorList>
    </citation>
    <scope>NUCLEOTIDE SEQUENCE</scope>
    <source>
        <strain evidence="8">CGMCC 1.15519</strain>
    </source>
</reference>
<dbReference type="PANTHER" id="PTHR23519:SF1">
    <property type="entry name" value="AUTOPHAGY-RELATED PROTEIN 22"/>
    <property type="match status" value="1"/>
</dbReference>
<feature type="transmembrane region" description="Helical" evidence="6">
    <location>
        <begin position="371"/>
        <end position="391"/>
    </location>
</feature>
<evidence type="ECO:0000256" key="3">
    <source>
        <dbReference type="ARBA" id="ARBA00022692"/>
    </source>
</evidence>
<feature type="transmembrane region" description="Helical" evidence="6">
    <location>
        <begin position="261"/>
        <end position="284"/>
    </location>
</feature>
<reference evidence="8" key="1">
    <citation type="journal article" date="2014" name="Int. J. Syst. Evol. Microbiol.">
        <title>Complete genome sequence of Corynebacterium casei LMG S-19264T (=DSM 44701T), isolated from a smear-ripened cheese.</title>
        <authorList>
            <consortium name="US DOE Joint Genome Institute (JGI-PGF)"/>
            <person name="Walter F."/>
            <person name="Albersmeier A."/>
            <person name="Kalinowski J."/>
            <person name="Ruckert C."/>
        </authorList>
    </citation>
    <scope>NUCLEOTIDE SEQUENCE</scope>
    <source>
        <strain evidence="8">CGMCC 1.15519</strain>
    </source>
</reference>
<dbReference type="InterPro" id="IPR050495">
    <property type="entry name" value="ATG22/LtaA_families"/>
</dbReference>
<evidence type="ECO:0000256" key="1">
    <source>
        <dbReference type="ARBA" id="ARBA00004127"/>
    </source>
</evidence>
<comment type="subcellular location">
    <subcellularLocation>
        <location evidence="1">Endomembrane system</location>
        <topology evidence="1">Multi-pass membrane protein</topology>
    </subcellularLocation>
</comment>
<evidence type="ECO:0000256" key="2">
    <source>
        <dbReference type="ARBA" id="ARBA00022448"/>
    </source>
</evidence>
<name>A0A917E723_9SPHN</name>
<evidence type="ECO:0000259" key="7">
    <source>
        <dbReference type="PROSITE" id="PS50850"/>
    </source>
</evidence>
<evidence type="ECO:0000313" key="8">
    <source>
        <dbReference type="EMBL" id="GGE09672.1"/>
    </source>
</evidence>
<dbReference type="EMBL" id="BMJM01000004">
    <property type="protein sequence ID" value="GGE09672.1"/>
    <property type="molecule type" value="Genomic_DNA"/>
</dbReference>
<dbReference type="Proteomes" id="UP000635071">
    <property type="component" value="Unassembled WGS sequence"/>
</dbReference>
<feature type="transmembrane region" description="Helical" evidence="6">
    <location>
        <begin position="31"/>
        <end position="50"/>
    </location>
</feature>
<dbReference type="InterPro" id="IPR020846">
    <property type="entry name" value="MFS_dom"/>
</dbReference>
<dbReference type="InterPro" id="IPR036259">
    <property type="entry name" value="MFS_trans_sf"/>
</dbReference>
<keyword evidence="2" id="KW-0813">Transport</keyword>
<dbReference type="GO" id="GO:0012505">
    <property type="term" value="C:endomembrane system"/>
    <property type="evidence" value="ECO:0007669"/>
    <property type="project" value="UniProtKB-SubCell"/>
</dbReference>